<evidence type="ECO:0000313" key="2">
    <source>
        <dbReference type="EMBL" id="AWL29616.1"/>
    </source>
</evidence>
<dbReference type="KEGG" id="adv:DJ533_14080"/>
<dbReference type="PROSITE" id="PS50943">
    <property type="entry name" value="HTH_CROC1"/>
    <property type="match status" value="1"/>
</dbReference>
<keyword evidence="3" id="KW-1185">Reference proteome</keyword>
<sequence>MDKIHEKKAFSERLKSSLDQLQHPISPTYLSKQFNLRYSGSPISTQTAHNWLNGNAIPSQEKLQIISIWLRVSSEWLRYGEGSSTQNFVVNIESIKFNNKFDLLSKKQQQLILDLIDQLIEH</sequence>
<dbReference type="EMBL" id="CP029397">
    <property type="protein sequence ID" value="AWL29616.1"/>
    <property type="molecule type" value="Genomic_DNA"/>
</dbReference>
<proteinExistence type="predicted"/>
<name>A0A2S2FF67_9GAMM</name>
<dbReference type="STRING" id="1871111.GCA_001704615_00766"/>
<gene>
    <name evidence="2" type="ORF">DJ533_14080</name>
</gene>
<dbReference type="AlphaFoldDB" id="A0A2S2FF67"/>
<organism evidence="2 3">
    <name type="scientific">Acinetobacter defluvii</name>
    <dbReference type="NCBI Taxonomy" id="1871111"/>
    <lineage>
        <taxon>Bacteria</taxon>
        <taxon>Pseudomonadati</taxon>
        <taxon>Pseudomonadota</taxon>
        <taxon>Gammaproteobacteria</taxon>
        <taxon>Moraxellales</taxon>
        <taxon>Moraxellaceae</taxon>
        <taxon>Acinetobacter</taxon>
    </lineage>
</organism>
<evidence type="ECO:0000259" key="1">
    <source>
        <dbReference type="PROSITE" id="PS50943"/>
    </source>
</evidence>
<protein>
    <submittedName>
        <fullName evidence="2">Transcriptional regulator</fullName>
    </submittedName>
</protein>
<dbReference type="RefSeq" id="WP_065994659.1">
    <property type="nucleotide sequence ID" value="NZ_CP029397.2"/>
</dbReference>
<reference evidence="2" key="1">
    <citation type="submission" date="2019-08" db="EMBL/GenBank/DDBJ databases">
        <title>The complete genome of Acinetobacter defluvii strain WCHAD010030.</title>
        <authorList>
            <person name="Hu Y."/>
            <person name="Qin J."/>
            <person name="Feng Y."/>
            <person name="Zong Z."/>
        </authorList>
    </citation>
    <scope>NUCLEOTIDE SEQUENCE</scope>
    <source>
        <strain evidence="2">WCHA30</strain>
    </source>
</reference>
<feature type="domain" description="HTH cro/C1-type" evidence="1">
    <location>
        <begin position="43"/>
        <end position="77"/>
    </location>
</feature>
<dbReference type="Gene3D" id="1.10.260.40">
    <property type="entry name" value="lambda repressor-like DNA-binding domains"/>
    <property type="match status" value="1"/>
</dbReference>
<accession>A0A2S2FF67</accession>
<dbReference type="Proteomes" id="UP000245977">
    <property type="component" value="Chromosome"/>
</dbReference>
<evidence type="ECO:0000313" key="3">
    <source>
        <dbReference type="Proteomes" id="UP000245977"/>
    </source>
</evidence>
<dbReference type="InterPro" id="IPR010982">
    <property type="entry name" value="Lambda_DNA-bd_dom_sf"/>
</dbReference>
<dbReference type="InterPro" id="IPR001387">
    <property type="entry name" value="Cro/C1-type_HTH"/>
</dbReference>
<dbReference type="OrthoDB" id="5636356at2"/>
<dbReference type="CDD" id="cd00093">
    <property type="entry name" value="HTH_XRE"/>
    <property type="match status" value="1"/>
</dbReference>
<dbReference type="GO" id="GO:0003677">
    <property type="term" value="F:DNA binding"/>
    <property type="evidence" value="ECO:0007669"/>
    <property type="project" value="InterPro"/>
</dbReference>